<gene>
    <name evidence="1" type="ORF">CLIB1444_13S00430</name>
</gene>
<evidence type="ECO:0000313" key="2">
    <source>
        <dbReference type="Proteomes" id="UP001152531"/>
    </source>
</evidence>
<sequence length="571" mass="62117">MSDNLNKRLLTLFISVLVGLTSGTPYLYGVYSVQLVQKVGLTASDAASISLSTNIGGSVGGLFAGVIIDQLGPRLAAFIGSVGIFVGYFGLYTIYVKTIANLSLICISASIMGFGSVNTYYSALKLSQANFPHHKGTASAFPVSFYGLSATMFSAIAARFFNHDTGGLLRFLAISCGLTTFFGAFFFQIHIDHDDHEDEENTNLLNSNDNGYNTIEESPVIESDDDDSKSFTGSFSFWGVGSRSHSGSSASSMVSDYVPVQDERPALNSRTNSFNGNTQNVNRKASFGNLSKNSSFTNLAAGMSSSNSVPVSNDLNSKVNLNPNQYSNQTHYVKIKVKKQKTPWEIFKMLFSSKEFLIHYLLIALFSGTCQTYIYSVGFIVTAQTNYKGGLATNPSVEQVQSLQVSIISIGSFLGRLSSGIISDIVHKKLKAQRSWMLVVFIFSLASGHYITMTNSGNLSLLSLASALTGSSYGLVFGVYPAIIADNFGTKTFTTAWGLICTGPLVLFYNMERYFGHLYDRNSDPATGLCYKGSGCYDAAFKICFYLTSIMLITNFILIYIQHKKEKSRGI</sequence>
<dbReference type="EMBL" id="CALSDN010000013">
    <property type="protein sequence ID" value="CAH6723105.1"/>
    <property type="molecule type" value="Genomic_DNA"/>
</dbReference>
<comment type="caution">
    <text evidence="1">The sequence shown here is derived from an EMBL/GenBank/DDBJ whole genome shotgun (WGS) entry which is preliminary data.</text>
</comment>
<keyword evidence="2" id="KW-1185">Reference proteome</keyword>
<accession>A0ACA9YED7</accession>
<reference evidence="1" key="1">
    <citation type="submission" date="2022-06" db="EMBL/GenBank/DDBJ databases">
        <authorList>
            <person name="Legras J.-L."/>
            <person name="Devillers H."/>
            <person name="Grondin C."/>
        </authorList>
    </citation>
    <scope>NUCLEOTIDE SEQUENCE</scope>
    <source>
        <strain evidence="1">CLIB 1444</strain>
    </source>
</reference>
<name>A0ACA9YED7_9ASCO</name>
<organism evidence="1 2">
    <name type="scientific">[Candida] jaroonii</name>
    <dbReference type="NCBI Taxonomy" id="467808"/>
    <lineage>
        <taxon>Eukaryota</taxon>
        <taxon>Fungi</taxon>
        <taxon>Dikarya</taxon>
        <taxon>Ascomycota</taxon>
        <taxon>Saccharomycotina</taxon>
        <taxon>Pichiomycetes</taxon>
        <taxon>Debaryomycetaceae</taxon>
        <taxon>Yamadazyma</taxon>
    </lineage>
</organism>
<protein>
    <submittedName>
        <fullName evidence="1">Uncharacterized membrane protein</fullName>
    </submittedName>
</protein>
<evidence type="ECO:0000313" key="1">
    <source>
        <dbReference type="EMBL" id="CAH6723105.1"/>
    </source>
</evidence>
<dbReference type="Proteomes" id="UP001152531">
    <property type="component" value="Unassembled WGS sequence"/>
</dbReference>
<proteinExistence type="predicted"/>